<organism evidence="2 3">
    <name type="scientific">Paenibacillus glycanilyticus</name>
    <dbReference type="NCBI Taxonomy" id="126569"/>
    <lineage>
        <taxon>Bacteria</taxon>
        <taxon>Bacillati</taxon>
        <taxon>Bacillota</taxon>
        <taxon>Bacilli</taxon>
        <taxon>Bacillales</taxon>
        <taxon>Paenibacillaceae</taxon>
        <taxon>Paenibacillus</taxon>
    </lineage>
</organism>
<feature type="transmembrane region" description="Helical" evidence="1">
    <location>
        <begin position="77"/>
        <end position="98"/>
    </location>
</feature>
<keyword evidence="1" id="KW-0472">Membrane</keyword>
<comment type="caution">
    <text evidence="2">The sequence shown here is derived from an EMBL/GenBank/DDBJ whole genome shotgun (WGS) entry which is preliminary data.</text>
</comment>
<keyword evidence="3" id="KW-1185">Reference proteome</keyword>
<reference evidence="2 3" key="1">
    <citation type="submission" date="2023-03" db="EMBL/GenBank/DDBJ databases">
        <title>Draft genome sequence of the bacteria which degrade cell wall of Tricholomamatutake.</title>
        <authorList>
            <person name="Konishi Y."/>
            <person name="Fukuta Y."/>
            <person name="Shirasaka N."/>
        </authorList>
    </citation>
    <scope>NUCLEOTIDE SEQUENCE [LARGE SCALE GENOMIC DNA]</scope>
    <source>
        <strain evidence="3">mu1</strain>
    </source>
</reference>
<evidence type="ECO:0000256" key="1">
    <source>
        <dbReference type="SAM" id="Phobius"/>
    </source>
</evidence>
<accession>A0ABQ6GF93</accession>
<feature type="transmembrane region" description="Helical" evidence="1">
    <location>
        <begin position="137"/>
        <end position="156"/>
    </location>
</feature>
<proteinExistence type="predicted"/>
<feature type="transmembrane region" description="Helical" evidence="1">
    <location>
        <begin position="49"/>
        <end position="70"/>
    </location>
</feature>
<protein>
    <submittedName>
        <fullName evidence="2">Uncharacterized protein</fullName>
    </submittedName>
</protein>
<dbReference type="Proteomes" id="UP001157114">
    <property type="component" value="Unassembled WGS sequence"/>
</dbReference>
<keyword evidence="1" id="KW-0812">Transmembrane</keyword>
<evidence type="ECO:0000313" key="2">
    <source>
        <dbReference type="EMBL" id="GLX69342.1"/>
    </source>
</evidence>
<name>A0ABQ6GF93_9BACL</name>
<keyword evidence="1" id="KW-1133">Transmembrane helix</keyword>
<feature type="transmembrane region" description="Helical" evidence="1">
    <location>
        <begin position="7"/>
        <end position="29"/>
    </location>
</feature>
<dbReference type="EMBL" id="BSSQ01000014">
    <property type="protein sequence ID" value="GLX69342.1"/>
    <property type="molecule type" value="Genomic_DNA"/>
</dbReference>
<gene>
    <name evidence="2" type="ORF">MU1_36870</name>
</gene>
<sequence>MERRYPWIQITLLAGFMFTGLYVITFMFASASYGLFSSEPADQSREVSWIYYGVLFAMLPYFPMGFLLYGYVRRRSLLLTIHAVGVGFLIEKVVFVYLGTLLGTGYPWYGRGFPSSGHALLCEELPMFCGSDYIRSYQLWGTMLAFVAFYAGTWVVRQTVFRVQHPTRQQP</sequence>
<evidence type="ECO:0000313" key="3">
    <source>
        <dbReference type="Proteomes" id="UP001157114"/>
    </source>
</evidence>